<dbReference type="KEGG" id="psin:CAK95_22755"/>
<dbReference type="STRING" id="1235591.CAK95_22755"/>
<dbReference type="SUPFAM" id="SSF52540">
    <property type="entry name" value="P-loop containing nucleoside triphosphate hydrolases"/>
    <property type="match status" value="1"/>
</dbReference>
<evidence type="ECO:0000313" key="1">
    <source>
        <dbReference type="EMBL" id="ARQ01609.1"/>
    </source>
</evidence>
<dbReference type="Pfam" id="PF07728">
    <property type="entry name" value="AAA_5"/>
    <property type="match status" value="1"/>
</dbReference>
<dbReference type="InterPro" id="IPR027417">
    <property type="entry name" value="P-loop_NTPase"/>
</dbReference>
<keyword evidence="1" id="KW-0067">ATP-binding</keyword>
<proteinExistence type="predicted"/>
<reference evidence="1 2" key="1">
    <citation type="submission" date="2017-05" db="EMBL/GenBank/DDBJ databases">
        <title>Full genome sequence of Pseudorhodoplanes sinuspersici.</title>
        <authorList>
            <person name="Dastgheib S.M.M."/>
            <person name="Shavandi M."/>
            <person name="Tirandaz H."/>
        </authorList>
    </citation>
    <scope>NUCLEOTIDE SEQUENCE [LARGE SCALE GENOMIC DNA]</scope>
    <source>
        <strain evidence="1 2">RIPI110</strain>
    </source>
</reference>
<name>A0A1W6ZW03_9HYPH</name>
<organism evidence="1 2">
    <name type="scientific">Pseudorhodoplanes sinuspersici</name>
    <dbReference type="NCBI Taxonomy" id="1235591"/>
    <lineage>
        <taxon>Bacteria</taxon>
        <taxon>Pseudomonadati</taxon>
        <taxon>Pseudomonadota</taxon>
        <taxon>Alphaproteobacteria</taxon>
        <taxon>Hyphomicrobiales</taxon>
        <taxon>Pseudorhodoplanes</taxon>
    </lineage>
</organism>
<evidence type="ECO:0000313" key="2">
    <source>
        <dbReference type="Proteomes" id="UP000194137"/>
    </source>
</evidence>
<accession>A0A1W6ZW03</accession>
<dbReference type="Proteomes" id="UP000194137">
    <property type="component" value="Chromosome"/>
</dbReference>
<dbReference type="Gene3D" id="3.40.50.300">
    <property type="entry name" value="P-loop containing nucleotide triphosphate hydrolases"/>
    <property type="match status" value="1"/>
</dbReference>
<gene>
    <name evidence="1" type="ORF">CAK95_22755</name>
</gene>
<dbReference type="GO" id="GO:0016887">
    <property type="term" value="F:ATP hydrolysis activity"/>
    <property type="evidence" value="ECO:0007669"/>
    <property type="project" value="InterPro"/>
</dbReference>
<dbReference type="OrthoDB" id="9808317at2"/>
<protein>
    <submittedName>
        <fullName evidence="1">ATP-binding protein</fullName>
    </submittedName>
</protein>
<dbReference type="InterPro" id="IPR011704">
    <property type="entry name" value="ATPase_dyneun-rel_AAA"/>
</dbReference>
<sequence length="345" mass="37750">MDAAAQSALQPTITLKQAKKLVQCMAHEQSFLLLSPPGVGKSEMVMQAAAEAGLPCRSLLGTQIAPEDVSGVPKIVGERSVFCPPRILLPEIAQTFCLFLDELPACAPDVQKAFYSLLLERRLGEHALPAGTWVVAAGNRQQDRALVRAMSSALVNRVTILNLRVDADEWQDWARRNGIRADIRSYISFMPDALMRDVPNEPTPFSTPRAWSLFSQSLDMAESAGILSRETRRALAFGRLSAEDAAVFCALAEESLGAMAPIESYVEKPGTLPKGETARWFILNCIRQRVQAGRLTTVKPHAVNRFLRSLPPESALTLLTDLVEQWGALGADKAMLELLKTVTKS</sequence>
<dbReference type="EMBL" id="CP021112">
    <property type="protein sequence ID" value="ARQ01609.1"/>
    <property type="molecule type" value="Genomic_DNA"/>
</dbReference>
<dbReference type="AlphaFoldDB" id="A0A1W6ZW03"/>
<keyword evidence="1" id="KW-0547">Nucleotide-binding</keyword>
<keyword evidence="2" id="KW-1185">Reference proteome</keyword>
<dbReference type="RefSeq" id="WP_086090001.1">
    <property type="nucleotide sequence ID" value="NZ_CP021112.1"/>
</dbReference>
<dbReference type="GO" id="GO:0005524">
    <property type="term" value="F:ATP binding"/>
    <property type="evidence" value="ECO:0007669"/>
    <property type="project" value="UniProtKB-KW"/>
</dbReference>